<dbReference type="PANTHER" id="PTHR23076">
    <property type="entry name" value="METALLOPROTEASE M41 FTSH"/>
    <property type="match status" value="1"/>
</dbReference>
<dbReference type="Proteomes" id="UP000245765">
    <property type="component" value="Unassembled WGS sequence"/>
</dbReference>
<dbReference type="OrthoDB" id="9809379at2"/>
<dbReference type="InterPro" id="IPR000642">
    <property type="entry name" value="Peptidase_M41"/>
</dbReference>
<evidence type="ECO:0000313" key="5">
    <source>
        <dbReference type="Proteomes" id="UP000245765"/>
    </source>
</evidence>
<dbReference type="GO" id="GO:0004176">
    <property type="term" value="F:ATP-dependent peptidase activity"/>
    <property type="evidence" value="ECO:0007669"/>
    <property type="project" value="InterPro"/>
</dbReference>
<evidence type="ECO:0000313" key="4">
    <source>
        <dbReference type="EMBL" id="PWS37125.1"/>
    </source>
</evidence>
<keyword evidence="1" id="KW-0547">Nucleotide-binding</keyword>
<dbReference type="InterPro" id="IPR003960">
    <property type="entry name" value="ATPase_AAA_CS"/>
</dbReference>
<dbReference type="RefSeq" id="WP_109870235.1">
    <property type="nucleotide sequence ID" value="NZ_QGNA01000002.1"/>
</dbReference>
<dbReference type="Pfam" id="PF01434">
    <property type="entry name" value="Peptidase_M41"/>
    <property type="match status" value="1"/>
</dbReference>
<dbReference type="CDD" id="cd19481">
    <property type="entry name" value="RecA-like_protease"/>
    <property type="match status" value="1"/>
</dbReference>
<dbReference type="AlphaFoldDB" id="A0A317FE18"/>
<dbReference type="Gene3D" id="3.40.50.300">
    <property type="entry name" value="P-loop containing nucleotide triphosphate hydrolases"/>
    <property type="match status" value="1"/>
</dbReference>
<protein>
    <submittedName>
        <fullName evidence="4">ATP-dependent Zn protease</fullName>
    </submittedName>
</protein>
<keyword evidence="4" id="KW-0378">Hydrolase</keyword>
<dbReference type="GO" id="GO:0030163">
    <property type="term" value="P:protein catabolic process"/>
    <property type="evidence" value="ECO:0007669"/>
    <property type="project" value="TreeGrafter"/>
</dbReference>
<dbReference type="EMBL" id="QGNA01000002">
    <property type="protein sequence ID" value="PWS37125.1"/>
    <property type="molecule type" value="Genomic_DNA"/>
</dbReference>
<name>A0A317FE18_9PROT</name>
<dbReference type="Gene3D" id="1.10.8.60">
    <property type="match status" value="1"/>
</dbReference>
<feature type="compositionally biased region" description="Basic and acidic residues" evidence="2">
    <location>
        <begin position="100"/>
        <end position="114"/>
    </location>
</feature>
<dbReference type="SUPFAM" id="SSF52540">
    <property type="entry name" value="P-loop containing nucleoside triphosphate hydrolases"/>
    <property type="match status" value="1"/>
</dbReference>
<dbReference type="GO" id="GO:0005886">
    <property type="term" value="C:plasma membrane"/>
    <property type="evidence" value="ECO:0007669"/>
    <property type="project" value="TreeGrafter"/>
</dbReference>
<keyword evidence="5" id="KW-1185">Reference proteome</keyword>
<proteinExistence type="inferred from homology"/>
<evidence type="ECO:0000256" key="1">
    <source>
        <dbReference type="RuleBase" id="RU003651"/>
    </source>
</evidence>
<dbReference type="PROSITE" id="PS00674">
    <property type="entry name" value="AAA"/>
    <property type="match status" value="1"/>
</dbReference>
<dbReference type="SUPFAM" id="SSF140990">
    <property type="entry name" value="FtsH protease domain-like"/>
    <property type="match status" value="1"/>
</dbReference>
<dbReference type="InterPro" id="IPR027417">
    <property type="entry name" value="P-loop_NTPase"/>
</dbReference>
<comment type="caution">
    <text evidence="4">The sequence shown here is derived from an EMBL/GenBank/DDBJ whole genome shotgun (WGS) entry which is preliminary data.</text>
</comment>
<dbReference type="PANTHER" id="PTHR23076:SF97">
    <property type="entry name" value="ATP-DEPENDENT ZINC METALLOPROTEASE YME1L1"/>
    <property type="match status" value="1"/>
</dbReference>
<gene>
    <name evidence="4" type="ORF">DFH01_09650</name>
</gene>
<dbReference type="Gene3D" id="1.20.58.760">
    <property type="entry name" value="Peptidase M41"/>
    <property type="match status" value="1"/>
</dbReference>
<accession>A0A317FE18</accession>
<dbReference type="InterPro" id="IPR003959">
    <property type="entry name" value="ATPase_AAA_core"/>
</dbReference>
<dbReference type="Pfam" id="PF00004">
    <property type="entry name" value="AAA"/>
    <property type="match status" value="1"/>
</dbReference>
<dbReference type="GO" id="GO:0004222">
    <property type="term" value="F:metalloendopeptidase activity"/>
    <property type="evidence" value="ECO:0007669"/>
    <property type="project" value="InterPro"/>
</dbReference>
<dbReference type="SMART" id="SM00382">
    <property type="entry name" value="AAA"/>
    <property type="match status" value="1"/>
</dbReference>
<dbReference type="InterPro" id="IPR003593">
    <property type="entry name" value="AAA+_ATPase"/>
</dbReference>
<feature type="domain" description="AAA+ ATPase" evidence="3">
    <location>
        <begin position="265"/>
        <end position="406"/>
    </location>
</feature>
<comment type="similarity">
    <text evidence="1">Belongs to the AAA ATPase family.</text>
</comment>
<dbReference type="GO" id="GO:0005524">
    <property type="term" value="F:ATP binding"/>
    <property type="evidence" value="ECO:0007669"/>
    <property type="project" value="UniProtKB-KW"/>
</dbReference>
<evidence type="ECO:0000259" key="3">
    <source>
        <dbReference type="SMART" id="SM00382"/>
    </source>
</evidence>
<dbReference type="GO" id="GO:0016887">
    <property type="term" value="F:ATP hydrolysis activity"/>
    <property type="evidence" value="ECO:0007669"/>
    <property type="project" value="InterPro"/>
</dbReference>
<dbReference type="InterPro" id="IPR037219">
    <property type="entry name" value="Peptidase_M41-like"/>
</dbReference>
<sequence length="671" mass="71842">MTDRKEDGSRSEFVEALLVGADAAAHDGPHDRVCPVQAAARALVRRALADEPELKEIALAPAAVVVVEVPDSDWTDPVAEAWRAEVRATEAVPDDGDDADPPREDWLEFRRNEPPKGNPLETTARIGSALSRGRQVYAFSPEPGRCLPADLLRSADRHVVLPRPDRTALVEAMALHHGAAPSFVPDDAEARLVTPGDLLLACRPGRDPDGHLRRALSLASARTGTTPDAPRLEDLHGMDEAVRWGLDLRHDLGAYRAGRLPWRDVDKGVLLAGPTGTGKTTFARALAASCGIPLVIGSLGAWQASGTGHLGDMLKAMRTTFDEARRSAPCILLIDEVDGVGNRATFDARHRDYSVQVLNAMLELLDGAQSREGVVVVAATNRPDAIDPALLRPGRLDRIVGIGLPDAEALTGILRHHLADDLKEVDVSWLARACVGLSGAHVEQAVRGMRRRARREDRRPMLADLEAEIGRATPVPDATRHRVAIHEGGHAVVIALNRPGALRSVSVPKATLDRGTLGTVASEFGFNSAEGDRHVTREVIVNAIAEKLAGRAAEHLLLNEVSAGAGGSPTSDIAQATWIATVAVTAFGLGTDGVEPPIWKGLPSVERVPQLLAVDQTLAREVGFLMADGYATTMRLVQKHETAVEEVARALIDRETLSGEEVQRIVAGSRQ</sequence>
<feature type="region of interest" description="Disordered" evidence="2">
    <location>
        <begin position="88"/>
        <end position="121"/>
    </location>
</feature>
<keyword evidence="4" id="KW-0645">Protease</keyword>
<evidence type="ECO:0000256" key="2">
    <source>
        <dbReference type="SAM" id="MobiDB-lite"/>
    </source>
</evidence>
<dbReference type="GO" id="GO:0006508">
    <property type="term" value="P:proteolysis"/>
    <property type="evidence" value="ECO:0007669"/>
    <property type="project" value="UniProtKB-KW"/>
</dbReference>
<organism evidence="4 5">
    <name type="scientific">Falsiroseomonas bella</name>
    <dbReference type="NCBI Taxonomy" id="2184016"/>
    <lineage>
        <taxon>Bacteria</taxon>
        <taxon>Pseudomonadati</taxon>
        <taxon>Pseudomonadota</taxon>
        <taxon>Alphaproteobacteria</taxon>
        <taxon>Acetobacterales</taxon>
        <taxon>Roseomonadaceae</taxon>
        <taxon>Falsiroseomonas</taxon>
    </lineage>
</organism>
<reference evidence="5" key="1">
    <citation type="submission" date="2018-05" db="EMBL/GenBank/DDBJ databases">
        <authorList>
            <person name="Du Z."/>
            <person name="Wang X."/>
        </authorList>
    </citation>
    <scope>NUCLEOTIDE SEQUENCE [LARGE SCALE GENOMIC DNA]</scope>
    <source>
        <strain evidence="5">CQN31</strain>
    </source>
</reference>
<keyword evidence="1" id="KW-0067">ATP-binding</keyword>